<feature type="compositionally biased region" description="Basic and acidic residues" evidence="2">
    <location>
        <begin position="55"/>
        <end position="70"/>
    </location>
</feature>
<dbReference type="InterPro" id="IPR012340">
    <property type="entry name" value="NA-bd_OB-fold"/>
</dbReference>
<dbReference type="AlphaFoldDB" id="A0A4U0U827"/>
<dbReference type="InterPro" id="IPR029026">
    <property type="entry name" value="tRNA_m1G_MTases_N"/>
</dbReference>
<dbReference type="PANTHER" id="PTHR12150:SF13">
    <property type="entry name" value="METHYLTRANSFERASE C9ORF114-RELATED"/>
    <property type="match status" value="1"/>
</dbReference>
<accession>A0A4U0U827</accession>
<organism evidence="3 4">
    <name type="scientific">Friedmanniomyces endolithicus</name>
    <dbReference type="NCBI Taxonomy" id="329885"/>
    <lineage>
        <taxon>Eukaryota</taxon>
        <taxon>Fungi</taxon>
        <taxon>Dikarya</taxon>
        <taxon>Ascomycota</taxon>
        <taxon>Pezizomycotina</taxon>
        <taxon>Dothideomycetes</taxon>
        <taxon>Dothideomycetidae</taxon>
        <taxon>Mycosphaerellales</taxon>
        <taxon>Teratosphaeriaceae</taxon>
        <taxon>Friedmanniomyces</taxon>
    </lineage>
</organism>
<comment type="caution">
    <text evidence="3">The sequence shown here is derived from an EMBL/GenBank/DDBJ whole genome shotgun (WGS) entry which is preliminary data.</text>
</comment>
<dbReference type="PANTHER" id="PTHR12150">
    <property type="entry name" value="CLASS IV SAM-BINDING METHYLTRANSFERASE-RELATED"/>
    <property type="match status" value="1"/>
</dbReference>
<evidence type="ECO:0000256" key="1">
    <source>
        <dbReference type="ARBA" id="ARBA00009841"/>
    </source>
</evidence>
<feature type="region of interest" description="Disordered" evidence="2">
    <location>
        <begin position="32"/>
        <end position="70"/>
    </location>
</feature>
<feature type="region of interest" description="Disordered" evidence="2">
    <location>
        <begin position="281"/>
        <end position="306"/>
    </location>
</feature>
<reference evidence="3 4" key="1">
    <citation type="submission" date="2017-03" db="EMBL/GenBank/DDBJ databases">
        <title>Genomes of endolithic fungi from Antarctica.</title>
        <authorList>
            <person name="Coleine C."/>
            <person name="Masonjones S."/>
            <person name="Stajich J.E."/>
        </authorList>
    </citation>
    <scope>NUCLEOTIDE SEQUENCE [LARGE SCALE GENOMIC DNA]</scope>
    <source>
        <strain evidence="3 4">CCFEE 5311</strain>
    </source>
</reference>
<evidence type="ECO:0000313" key="4">
    <source>
        <dbReference type="Proteomes" id="UP000310066"/>
    </source>
</evidence>
<protein>
    <submittedName>
        <fullName evidence="3">Uncharacterized protein</fullName>
    </submittedName>
</protein>
<dbReference type="SUPFAM" id="SSF50249">
    <property type="entry name" value="Nucleic acid-binding proteins"/>
    <property type="match status" value="1"/>
</dbReference>
<comment type="similarity">
    <text evidence="1">Belongs to the class IV-like SAM-binding methyltransferase superfamily.</text>
</comment>
<gene>
    <name evidence="3" type="ORF">B0A54_14332</name>
</gene>
<dbReference type="Proteomes" id="UP000310066">
    <property type="component" value="Unassembled WGS sequence"/>
</dbReference>
<dbReference type="Pfam" id="PF02598">
    <property type="entry name" value="Methyltrn_RNA_3"/>
    <property type="match status" value="1"/>
</dbReference>
<evidence type="ECO:0000256" key="2">
    <source>
        <dbReference type="SAM" id="MobiDB-lite"/>
    </source>
</evidence>
<dbReference type="Gene3D" id="3.40.1280.10">
    <property type="match status" value="2"/>
</dbReference>
<name>A0A4U0U827_9PEZI</name>
<dbReference type="OrthoDB" id="361029at2759"/>
<dbReference type="InterPro" id="IPR003750">
    <property type="entry name" value="Put_MeTrfase-C9orf114-like"/>
</dbReference>
<dbReference type="InterPro" id="IPR029028">
    <property type="entry name" value="Alpha/beta_knot_MTases"/>
</dbReference>
<proteinExistence type="inferred from homology"/>
<feature type="compositionally biased region" description="Basic and acidic residues" evidence="2">
    <location>
        <begin position="281"/>
        <end position="304"/>
    </location>
</feature>
<dbReference type="SUPFAM" id="SSF75217">
    <property type="entry name" value="alpha/beta knot"/>
    <property type="match status" value="1"/>
</dbReference>
<dbReference type="EMBL" id="NAJP01000098">
    <property type="protein sequence ID" value="TKA31197.1"/>
    <property type="molecule type" value="Genomic_DNA"/>
</dbReference>
<dbReference type="STRING" id="329885.A0A4U0U827"/>
<sequence>MAFQSPPFKRGALCQYVSRGCYTQNIECPKERWSSSNSSQSGSSDQQLMSSSQDARTDAANRARENDRCRQEADERYIRANYVAYISEWFARSQWLDTDGAAPDFEMWIAAVPRPALIDKHTLIQVANHAYRYVQAIQDRANVLCEELTLPVTGALNFDVWSLHPRYPITNQLCPFPSIPMRSVIRMEEADTGYLIHLIVALAVGKTITERMAVQLELRAMHGRKVKMAARRAEAEAAHDTVVRTAAAARRESEAAGLSARQAEEGELLTAAATLMGMSADRRDAEEWSKKRKPNEDSNRDRVATVDTSKPSAVFVPKEGRSHTLSIALPGSIIAKYVSLNPQLYYMCPLFCVDEVVVFNDGQAPTRPPEQDGYTAFADPNYFLFHVLSYLETPPHLRRALFPMHPDLKLAGSLPSLDMPHHLRSDEWCRYREAVAVRQATDDQGIPGTLLDCGISSNRVFVPVPLEERTRTTVRMPEQGLKSGNTKGSLACEAVSPETPREEGGYYWGYSVRQASSLSTVLTESPYDGGYDVSIGTSERGQPAQSLLVPGMAGYIAPTWNHLLVVFGGVAGLEAAFAADADLQRAGVPEVKELFDTWVNLVPTQGSRTIRTEEAVWIGLTTLGIAMEARIRAR</sequence>
<feature type="compositionally biased region" description="Low complexity" evidence="2">
    <location>
        <begin position="34"/>
        <end position="53"/>
    </location>
</feature>
<dbReference type="CDD" id="cd18086">
    <property type="entry name" value="HsC9orf114-like"/>
    <property type="match status" value="1"/>
</dbReference>
<evidence type="ECO:0000313" key="3">
    <source>
        <dbReference type="EMBL" id="TKA31197.1"/>
    </source>
</evidence>